<proteinExistence type="predicted"/>
<gene>
    <name evidence="1" type="ORF">B0A52_02592</name>
</gene>
<organism evidence="1 2">
    <name type="scientific">Exophiala mesophila</name>
    <name type="common">Black yeast-like fungus</name>
    <dbReference type="NCBI Taxonomy" id="212818"/>
    <lineage>
        <taxon>Eukaryota</taxon>
        <taxon>Fungi</taxon>
        <taxon>Dikarya</taxon>
        <taxon>Ascomycota</taxon>
        <taxon>Pezizomycotina</taxon>
        <taxon>Eurotiomycetes</taxon>
        <taxon>Chaetothyriomycetidae</taxon>
        <taxon>Chaetothyriales</taxon>
        <taxon>Herpotrichiellaceae</taxon>
        <taxon>Exophiala</taxon>
    </lineage>
</organism>
<evidence type="ECO:0000313" key="2">
    <source>
        <dbReference type="Proteomes" id="UP000288859"/>
    </source>
</evidence>
<dbReference type="EMBL" id="NAJM01000007">
    <property type="protein sequence ID" value="RVX73702.1"/>
    <property type="molecule type" value="Genomic_DNA"/>
</dbReference>
<evidence type="ECO:0008006" key="3">
    <source>
        <dbReference type="Google" id="ProtNLM"/>
    </source>
</evidence>
<name>A0A438ND23_EXOME</name>
<dbReference type="AlphaFoldDB" id="A0A438ND23"/>
<comment type="caution">
    <text evidence="1">The sequence shown here is derived from an EMBL/GenBank/DDBJ whole genome shotgun (WGS) entry which is preliminary data.</text>
</comment>
<reference evidence="1 2" key="1">
    <citation type="submission" date="2017-03" db="EMBL/GenBank/DDBJ databases">
        <title>Genomes of endolithic fungi from Antarctica.</title>
        <authorList>
            <person name="Coleine C."/>
            <person name="Masonjones S."/>
            <person name="Stajich J.E."/>
        </authorList>
    </citation>
    <scope>NUCLEOTIDE SEQUENCE [LARGE SCALE GENOMIC DNA]</scope>
    <source>
        <strain evidence="1 2">CCFEE 6314</strain>
    </source>
</reference>
<dbReference type="OrthoDB" id="245563at2759"/>
<sequence length="220" mass="23619">MSQPQPLIFAFSLDHPSAHTIFQAVHGRLMDKIAEKSDLKHVKSSPEALNLIEGDAKPKAIFVADAGITVRENHIIADRVISYARNGGTVVLGGLFSSMIGPIDLQKFFSRWNLPWKSGTYLRTTVALNHTAEGVPKSGLPSSYSQKAVFLAGVDSSAAWYLPTESSVVESLVFASEPITRTSETPIAFTKVGNGWLGFVGDVNGEEGTDAVVLGMLGLF</sequence>
<evidence type="ECO:0000313" key="1">
    <source>
        <dbReference type="EMBL" id="RVX73702.1"/>
    </source>
</evidence>
<protein>
    <recommendedName>
        <fullName evidence="3">DJ-1/PfpI domain-containing protein</fullName>
    </recommendedName>
</protein>
<accession>A0A438ND23</accession>
<dbReference type="Proteomes" id="UP000288859">
    <property type="component" value="Unassembled WGS sequence"/>
</dbReference>